<dbReference type="EMBL" id="UINC01146952">
    <property type="protein sequence ID" value="SVD37979.1"/>
    <property type="molecule type" value="Genomic_DNA"/>
</dbReference>
<evidence type="ECO:0008006" key="2">
    <source>
        <dbReference type="Google" id="ProtNLM"/>
    </source>
</evidence>
<name>A0A382UUP9_9ZZZZ</name>
<feature type="non-terminal residue" evidence="1">
    <location>
        <position position="172"/>
    </location>
</feature>
<sequence length="172" mass="19937">MPDTRPGIVFENGVCLPCINYEKQKTTDWTQRMNEFEKLCSKYRKSNGNDYDCAIAVSGGKDSHFQVYYMKEVMKMNPVLLSCAPLDWTETGRKNLENLSDTFSCDIITFNSNRNVARKMLKKAFAEIGSPTWYYDALIYAFPYRMCMQLGLKFLIYGENVNYTYGGKYNTE</sequence>
<dbReference type="AlphaFoldDB" id="A0A382UUP9"/>
<reference evidence="1" key="1">
    <citation type="submission" date="2018-05" db="EMBL/GenBank/DDBJ databases">
        <authorList>
            <person name="Lanie J.A."/>
            <person name="Ng W.-L."/>
            <person name="Kazmierczak K.M."/>
            <person name="Andrzejewski T.M."/>
            <person name="Davidsen T.M."/>
            <person name="Wayne K.J."/>
            <person name="Tettelin H."/>
            <person name="Glass J.I."/>
            <person name="Rusch D."/>
            <person name="Podicherti R."/>
            <person name="Tsui H.-C.T."/>
            <person name="Winkler M.E."/>
        </authorList>
    </citation>
    <scope>NUCLEOTIDE SEQUENCE</scope>
</reference>
<proteinExistence type="predicted"/>
<organism evidence="1">
    <name type="scientific">marine metagenome</name>
    <dbReference type="NCBI Taxonomy" id="408172"/>
    <lineage>
        <taxon>unclassified sequences</taxon>
        <taxon>metagenomes</taxon>
        <taxon>ecological metagenomes</taxon>
    </lineage>
</organism>
<accession>A0A382UUP9</accession>
<protein>
    <recommendedName>
        <fullName evidence="2">N-acetyl sugar amidotransferase</fullName>
    </recommendedName>
</protein>
<evidence type="ECO:0000313" key="1">
    <source>
        <dbReference type="EMBL" id="SVD37979.1"/>
    </source>
</evidence>
<dbReference type="SUPFAM" id="SSF52402">
    <property type="entry name" value="Adenine nucleotide alpha hydrolases-like"/>
    <property type="match status" value="1"/>
</dbReference>
<gene>
    <name evidence="1" type="ORF">METZ01_LOCUS390833</name>
</gene>